<evidence type="ECO:0000256" key="1">
    <source>
        <dbReference type="ARBA" id="ARBA00004123"/>
    </source>
</evidence>
<gene>
    <name evidence="9" type="ORF">GSOID_T00015701001</name>
</gene>
<dbReference type="PROSITE" id="PS00028">
    <property type="entry name" value="ZINC_FINGER_C2H2_1"/>
    <property type="match status" value="1"/>
</dbReference>
<dbReference type="Gene3D" id="3.30.160.60">
    <property type="entry name" value="Classic Zinc Finger"/>
    <property type="match status" value="1"/>
</dbReference>
<evidence type="ECO:0000256" key="5">
    <source>
        <dbReference type="ARBA" id="ARBA00022833"/>
    </source>
</evidence>
<dbReference type="GO" id="GO:0005634">
    <property type="term" value="C:nucleus"/>
    <property type="evidence" value="ECO:0007669"/>
    <property type="project" value="UniProtKB-SubCell"/>
</dbReference>
<keyword evidence="3" id="KW-0677">Repeat</keyword>
<dbReference type="InParanoid" id="E4XNE4"/>
<keyword evidence="6" id="KW-0539">Nucleus</keyword>
<feature type="domain" description="C2H2-type" evidence="8">
    <location>
        <begin position="242"/>
        <end position="265"/>
    </location>
</feature>
<comment type="subcellular location">
    <subcellularLocation>
        <location evidence="1">Nucleus</location>
    </subcellularLocation>
</comment>
<evidence type="ECO:0000313" key="10">
    <source>
        <dbReference type="Proteomes" id="UP000001307"/>
    </source>
</evidence>
<dbReference type="EMBL" id="FN653083">
    <property type="protein sequence ID" value="CBY11382.1"/>
    <property type="molecule type" value="Genomic_DNA"/>
</dbReference>
<proteinExistence type="predicted"/>
<evidence type="ECO:0000256" key="4">
    <source>
        <dbReference type="ARBA" id="ARBA00022771"/>
    </source>
</evidence>
<evidence type="ECO:0000256" key="7">
    <source>
        <dbReference type="SAM" id="MobiDB-lite"/>
    </source>
</evidence>
<reference evidence="9" key="1">
    <citation type="journal article" date="2010" name="Science">
        <title>Plasticity of animal genome architecture unmasked by rapid evolution of a pelagic tunicate.</title>
        <authorList>
            <person name="Denoeud F."/>
            <person name="Henriet S."/>
            <person name="Mungpakdee S."/>
            <person name="Aury J.M."/>
            <person name="Da Silva C."/>
            <person name="Brinkmann H."/>
            <person name="Mikhaleva J."/>
            <person name="Olsen L.C."/>
            <person name="Jubin C."/>
            <person name="Canestro C."/>
            <person name="Bouquet J.M."/>
            <person name="Danks G."/>
            <person name="Poulain J."/>
            <person name="Campsteijn C."/>
            <person name="Adamski M."/>
            <person name="Cross I."/>
            <person name="Yadetie F."/>
            <person name="Muffato M."/>
            <person name="Louis A."/>
            <person name="Butcher S."/>
            <person name="Tsagkogeorga G."/>
            <person name="Konrad A."/>
            <person name="Singh S."/>
            <person name="Jensen M.F."/>
            <person name="Cong E.H."/>
            <person name="Eikeseth-Otteraa H."/>
            <person name="Noel B."/>
            <person name="Anthouard V."/>
            <person name="Porcel B.M."/>
            <person name="Kachouri-Lafond R."/>
            <person name="Nishino A."/>
            <person name="Ugolini M."/>
            <person name="Chourrout P."/>
            <person name="Nishida H."/>
            <person name="Aasland R."/>
            <person name="Huzurbazar S."/>
            <person name="Westhof E."/>
            <person name="Delsuc F."/>
            <person name="Lehrach H."/>
            <person name="Reinhardt R."/>
            <person name="Weissenbach J."/>
            <person name="Roy S.W."/>
            <person name="Artiguenave F."/>
            <person name="Postlethwait J.H."/>
            <person name="Manak J.R."/>
            <person name="Thompson E.M."/>
            <person name="Jaillon O."/>
            <person name="Du Pasquier L."/>
            <person name="Boudinot P."/>
            <person name="Liberles D.A."/>
            <person name="Volff J.N."/>
            <person name="Philippe H."/>
            <person name="Lenhard B."/>
            <person name="Roest Crollius H."/>
            <person name="Wincker P."/>
            <person name="Chourrout D."/>
        </authorList>
    </citation>
    <scope>NUCLEOTIDE SEQUENCE [LARGE SCALE GENOMIC DNA]</scope>
</reference>
<dbReference type="PANTHER" id="PTHR24406">
    <property type="entry name" value="TRANSCRIPTIONAL REPRESSOR CTCFL-RELATED"/>
    <property type="match status" value="1"/>
</dbReference>
<protein>
    <recommendedName>
        <fullName evidence="8">C2H2-type domain-containing protein</fullName>
    </recommendedName>
</protein>
<dbReference type="SMART" id="SM00355">
    <property type="entry name" value="ZnF_C2H2"/>
    <property type="match status" value="12"/>
</dbReference>
<dbReference type="InterPro" id="IPR050888">
    <property type="entry name" value="ZnF_C2H2-type_TF"/>
</dbReference>
<feature type="region of interest" description="Disordered" evidence="7">
    <location>
        <begin position="28"/>
        <end position="47"/>
    </location>
</feature>
<feature type="region of interest" description="Disordered" evidence="7">
    <location>
        <begin position="534"/>
        <end position="554"/>
    </location>
</feature>
<keyword evidence="10" id="KW-1185">Reference proteome</keyword>
<feature type="compositionally biased region" description="Low complexity" evidence="7">
    <location>
        <begin position="883"/>
        <end position="895"/>
    </location>
</feature>
<evidence type="ECO:0000259" key="8">
    <source>
        <dbReference type="PROSITE" id="PS00028"/>
    </source>
</evidence>
<keyword evidence="4" id="KW-0863">Zinc-finger</keyword>
<feature type="compositionally biased region" description="Polar residues" evidence="7">
    <location>
        <begin position="30"/>
        <end position="47"/>
    </location>
</feature>
<dbReference type="AlphaFoldDB" id="E4XNE4"/>
<evidence type="ECO:0000256" key="3">
    <source>
        <dbReference type="ARBA" id="ARBA00022737"/>
    </source>
</evidence>
<dbReference type="InterPro" id="IPR013087">
    <property type="entry name" value="Znf_C2H2_type"/>
</dbReference>
<dbReference type="GO" id="GO:0008270">
    <property type="term" value="F:zinc ion binding"/>
    <property type="evidence" value="ECO:0007669"/>
    <property type="project" value="UniProtKB-KW"/>
</dbReference>
<feature type="region of interest" description="Disordered" evidence="7">
    <location>
        <begin position="914"/>
        <end position="951"/>
    </location>
</feature>
<name>E4XNE4_OIKDI</name>
<evidence type="ECO:0000313" key="9">
    <source>
        <dbReference type="EMBL" id="CBY11382.1"/>
    </source>
</evidence>
<accession>E4XNE4</accession>
<organism evidence="9">
    <name type="scientific">Oikopleura dioica</name>
    <name type="common">Tunicate</name>
    <dbReference type="NCBI Taxonomy" id="34765"/>
    <lineage>
        <taxon>Eukaryota</taxon>
        <taxon>Metazoa</taxon>
        <taxon>Chordata</taxon>
        <taxon>Tunicata</taxon>
        <taxon>Appendicularia</taxon>
        <taxon>Copelata</taxon>
        <taxon>Oikopleuridae</taxon>
        <taxon>Oikopleura</taxon>
    </lineage>
</organism>
<evidence type="ECO:0000256" key="6">
    <source>
        <dbReference type="ARBA" id="ARBA00023242"/>
    </source>
</evidence>
<sequence>MEDPTTEITEITDPDEFADVDQSPVHASFGISSRNSSPMPVSVPITESNNSRTNMVCPIKSCKKQVVKPETQSHACWKNLFTHIKANHKNAYVLFRRLERENTKKRCSECLFWFVNYRDYGAHNQRTGTNRDGGPRISYCQQYQRMALHDCKVKSIHELPSYEQLDFRVLEEVYKCKIPFDMEDSSPSPVPAIDLPVLAPELSISEEPEDIMSTEPVLPFGQDLIDTEVNPSHKPHDGQYLCAVRNCQQLIKTMKGVLGHMRIKHKREYIIFRRTKMALSHRKCEKCLFWFSSAKTYHQHKSQLPHQLPGENKGSECDAYIRIANTFTPYELADHSNFVTALFEYYVNSTYQDKPHSRRKTNESYLEKITAALSTSFPSSSANGLSGLSGLSLLEGFGNGLPVNGASSPSISKLTCDKTPDPETIIECPINDCPIQVKFSSLDVHISRKHPESFYHFKISDYEAFTYRCPDCKFGYFSEEYFKRDHIDCATNSEEKNRENIAPGDVEKGSQGNFSRHLKIIDCPVNLKLNTGEQKSPLQPLRGKSQDVANLSSKQDELERYDSISDVKAHCPDKNCIYVAPLRTLTTHASEKHPKLNVQFRTQKSEYFDQRCDACGFFFYSRSAIYNHKSTKKCEYYASERVKYETWLEEVGTQGSLTLQEQIRDTIKFNHGNKRKSALEYAGDLKRSKFDLDQNLDSSVADSQSLSTPVPRDCPYCLSKCLAGTFTGLCAHIRGSHPDRYIEYRTTKWPTTTHICKRCKFGTELPVEVWRRQHTSKVCNDNIASFKKYDTSRLTIEEPTRGDENPCPICNQETLGVKGLVTHMRFSHPDLYLKWRTVPNAVMGFQCAICGFCYSTDNELHNHQRKEGACKRNLDQLTYGLESTSSKNSTPSSTSIYPSMTPIQIPELPEMTITPLDTSLGSASSSPEKSSQQSAEETSEELLVSPKSGNSRTPAEYHCKICQNGVSFPTFGLLNVHMKNDHEQEYIHFRITKTDQISIRCSICQFCFPARNHYERHLNKKSCMIMMTPTETIIFDRKTQTSSFIPARCLSFFHSHYLKPFVRPQSTVITSTYKPYFTQLFIRETAM</sequence>
<keyword evidence="5" id="KW-0862">Zinc</keyword>
<feature type="region of interest" description="Disordered" evidence="7">
    <location>
        <begin position="881"/>
        <end position="900"/>
    </location>
</feature>
<evidence type="ECO:0000256" key="2">
    <source>
        <dbReference type="ARBA" id="ARBA00022723"/>
    </source>
</evidence>
<feature type="compositionally biased region" description="Low complexity" evidence="7">
    <location>
        <begin position="922"/>
        <end position="936"/>
    </location>
</feature>
<dbReference type="Proteomes" id="UP000001307">
    <property type="component" value="Unassembled WGS sequence"/>
</dbReference>
<keyword evidence="2" id="KW-0479">Metal-binding</keyword>